<comment type="similarity">
    <text evidence="1">Belongs to the UDP-glycosyltransferase family.</text>
</comment>
<feature type="chain" id="PRO_5028113511" description="glucuronosyltransferase" evidence="6">
    <location>
        <begin position="23"/>
        <end position="602"/>
    </location>
</feature>
<feature type="compositionally biased region" description="Low complexity" evidence="5">
    <location>
        <begin position="485"/>
        <end position="495"/>
    </location>
</feature>
<keyword evidence="6" id="KW-0732">Signal</keyword>
<feature type="signal peptide" evidence="6">
    <location>
        <begin position="1"/>
        <end position="22"/>
    </location>
</feature>
<dbReference type="PANTHER" id="PTHR48043:SF145">
    <property type="entry name" value="FI06409P-RELATED"/>
    <property type="match status" value="1"/>
</dbReference>
<gene>
    <name evidence="7" type="ORF">MENT_LOCUS36792</name>
</gene>
<proteinExistence type="inferred from homology"/>
<evidence type="ECO:0000313" key="8">
    <source>
        <dbReference type="Proteomes" id="UP000580250"/>
    </source>
</evidence>
<dbReference type="GO" id="GO:0015020">
    <property type="term" value="F:glucuronosyltransferase activity"/>
    <property type="evidence" value="ECO:0007669"/>
    <property type="project" value="UniProtKB-EC"/>
</dbReference>
<reference evidence="7 8" key="1">
    <citation type="submission" date="2020-08" db="EMBL/GenBank/DDBJ databases">
        <authorList>
            <person name="Koutsovoulos G."/>
            <person name="Danchin GJ E."/>
        </authorList>
    </citation>
    <scope>NUCLEOTIDE SEQUENCE [LARGE SCALE GENOMIC DNA]</scope>
</reference>
<dbReference type="SUPFAM" id="SSF53756">
    <property type="entry name" value="UDP-Glycosyltransferase/glycogen phosphorylase"/>
    <property type="match status" value="1"/>
</dbReference>
<dbReference type="Proteomes" id="UP000580250">
    <property type="component" value="Unassembled WGS sequence"/>
</dbReference>
<comment type="caution">
    <text evidence="7">The sequence shown here is derived from an EMBL/GenBank/DDBJ whole genome shotgun (WGS) entry which is preliminary data.</text>
</comment>
<dbReference type="OrthoDB" id="5902182at2759"/>
<sequence length="602" mass="68584">MILLSILFQFGIAWLLLTDLNGMKSGSSNTITKEMGKKRALVIAPNFLEVHFKMLSVFANVLTEKFNVHFLILNTKNEKVGKNFNCGIDTEKFEQGDGRDKEGGNTYQIISISNEYPKKLDDGVNSLENKFLKRGDVQNIQILRNEAYTVFKDLFDRRKDVIYDLQVAKFDLGFFDTWDTGALFIFHEAGIKNVFGINNTQLNAYQFKYAGKDFPKNVPEIYSARIGDNELFSPNRPIITNAMKGRQREIHEDYERSLQIFTSVHKELDKWFKQRYEKSESWQKPPTTQGLYSMIKGIFLNGHELFDFPLGENKPENVFYVGGIHLKEFNHKKEPESSNKQVIMSIEYCRQIAQPETIKILEKIVAAFEKLSDSKQMTFIYDCKAGGDDLEKLKHVMNDVKHEIKKIPDMQEELAKGNTILLITNSSGYQVLEAFYENVTILSLPYMVDQFYVAEALKIPHEIEIENPDGEKPISGGSPKHGHGTNHQTGNGRNNSPVRGRSPAKRRESPAKGSPHAGLLSLGKHNMYLAPTLSFNDMSMDNENIRKIEAVLEDLLDINHKAKVNKVHEYLHQTLKKNNPKNIFLAKVIEALHGSAGENGQE</sequence>
<dbReference type="EC" id="2.4.1.17" evidence="2"/>
<feature type="region of interest" description="Disordered" evidence="5">
    <location>
        <begin position="466"/>
        <end position="519"/>
    </location>
</feature>
<dbReference type="AlphaFoldDB" id="A0A6V7WBR0"/>
<name>A0A6V7WBR0_MELEN</name>
<dbReference type="InterPro" id="IPR050271">
    <property type="entry name" value="UDP-glycosyltransferase"/>
</dbReference>
<evidence type="ECO:0000256" key="5">
    <source>
        <dbReference type="SAM" id="MobiDB-lite"/>
    </source>
</evidence>
<evidence type="ECO:0000313" key="7">
    <source>
        <dbReference type="EMBL" id="CAD2184438.1"/>
    </source>
</evidence>
<evidence type="ECO:0000256" key="3">
    <source>
        <dbReference type="ARBA" id="ARBA00022676"/>
    </source>
</evidence>
<keyword evidence="3" id="KW-0328">Glycosyltransferase</keyword>
<evidence type="ECO:0000256" key="2">
    <source>
        <dbReference type="ARBA" id="ARBA00012544"/>
    </source>
</evidence>
<dbReference type="EMBL" id="CAJEWN010000502">
    <property type="protein sequence ID" value="CAD2184438.1"/>
    <property type="molecule type" value="Genomic_DNA"/>
</dbReference>
<evidence type="ECO:0000256" key="1">
    <source>
        <dbReference type="ARBA" id="ARBA00009995"/>
    </source>
</evidence>
<organism evidence="7 8">
    <name type="scientific">Meloidogyne enterolobii</name>
    <name type="common">Root-knot nematode worm</name>
    <name type="synonym">Meloidogyne mayaguensis</name>
    <dbReference type="NCBI Taxonomy" id="390850"/>
    <lineage>
        <taxon>Eukaryota</taxon>
        <taxon>Metazoa</taxon>
        <taxon>Ecdysozoa</taxon>
        <taxon>Nematoda</taxon>
        <taxon>Chromadorea</taxon>
        <taxon>Rhabditida</taxon>
        <taxon>Tylenchina</taxon>
        <taxon>Tylenchomorpha</taxon>
        <taxon>Tylenchoidea</taxon>
        <taxon>Meloidogynidae</taxon>
        <taxon>Meloidogyninae</taxon>
        <taxon>Meloidogyne</taxon>
    </lineage>
</organism>
<accession>A0A6V7WBR0</accession>
<dbReference type="PANTHER" id="PTHR48043">
    <property type="entry name" value="EG:EG0003.4 PROTEIN-RELATED"/>
    <property type="match status" value="1"/>
</dbReference>
<keyword evidence="4" id="KW-0808">Transferase</keyword>
<protein>
    <recommendedName>
        <fullName evidence="2">glucuronosyltransferase</fullName>
        <ecNumber evidence="2">2.4.1.17</ecNumber>
    </recommendedName>
</protein>
<evidence type="ECO:0000256" key="6">
    <source>
        <dbReference type="SAM" id="SignalP"/>
    </source>
</evidence>
<evidence type="ECO:0000256" key="4">
    <source>
        <dbReference type="ARBA" id="ARBA00022679"/>
    </source>
</evidence>